<dbReference type="Gene3D" id="3.90.190.10">
    <property type="entry name" value="Protein tyrosine phosphatase superfamily"/>
    <property type="match status" value="1"/>
</dbReference>
<dbReference type="AlphaFoldDB" id="A0A498LJ38"/>
<feature type="region of interest" description="Disordered" evidence="1">
    <location>
        <begin position="1"/>
        <end position="28"/>
    </location>
</feature>
<name>A0A498LJ38_LABRO</name>
<dbReference type="STRING" id="84645.A0A498LJ38"/>
<evidence type="ECO:0000313" key="4">
    <source>
        <dbReference type="Proteomes" id="UP000290572"/>
    </source>
</evidence>
<dbReference type="Pfam" id="PF14671">
    <property type="entry name" value="DSPn"/>
    <property type="match status" value="1"/>
</dbReference>
<proteinExistence type="predicted"/>
<dbReference type="Proteomes" id="UP000290572">
    <property type="component" value="Unassembled WGS sequence"/>
</dbReference>
<comment type="caution">
    <text evidence="3">The sequence shown here is derived from an EMBL/GenBank/DDBJ whole genome shotgun (WGS) entry which is preliminary data.</text>
</comment>
<keyword evidence="4" id="KW-1185">Reference proteome</keyword>
<feature type="domain" description="Dual specificity/tyrosine protein phosphatase N-terminal" evidence="2">
    <location>
        <begin position="34"/>
        <end position="92"/>
    </location>
</feature>
<evidence type="ECO:0000313" key="3">
    <source>
        <dbReference type="EMBL" id="RXN07513.1"/>
    </source>
</evidence>
<organism evidence="3 4">
    <name type="scientific">Labeo rohita</name>
    <name type="common">Indian major carp</name>
    <name type="synonym">Cyprinus rohita</name>
    <dbReference type="NCBI Taxonomy" id="84645"/>
    <lineage>
        <taxon>Eukaryota</taxon>
        <taxon>Metazoa</taxon>
        <taxon>Chordata</taxon>
        <taxon>Craniata</taxon>
        <taxon>Vertebrata</taxon>
        <taxon>Euteleostomi</taxon>
        <taxon>Actinopterygii</taxon>
        <taxon>Neopterygii</taxon>
        <taxon>Teleostei</taxon>
        <taxon>Ostariophysi</taxon>
        <taxon>Cypriniformes</taxon>
        <taxon>Cyprinidae</taxon>
        <taxon>Labeoninae</taxon>
        <taxon>Labeonini</taxon>
        <taxon>Labeo</taxon>
    </lineage>
</organism>
<protein>
    <submittedName>
        <fullName evidence="3">Dual specificity phosphatase CDC14A-like protein</fullName>
    </submittedName>
</protein>
<dbReference type="EMBL" id="QBIY01013346">
    <property type="protein sequence ID" value="RXN07513.1"/>
    <property type="molecule type" value="Genomic_DNA"/>
</dbReference>
<accession>A0A498LJ38</accession>
<dbReference type="InterPro" id="IPR029021">
    <property type="entry name" value="Prot-tyrosine_phosphatase-like"/>
</dbReference>
<sequence length="104" mass="12200">MRSRALHQSPHVMPKHRAKQFDDSTTEETSIASEDRLYFATLRSKPKSTANTHFFCTDDEFIYENFYADFGPLNLAMLYRYCCKLNKKLKSFPFFHFSSISLPS</sequence>
<reference evidence="3 4" key="1">
    <citation type="submission" date="2018-03" db="EMBL/GenBank/DDBJ databases">
        <title>Draft genome sequence of Rohu Carp (Labeo rohita).</title>
        <authorList>
            <person name="Das P."/>
            <person name="Kushwaha B."/>
            <person name="Joshi C.G."/>
            <person name="Kumar D."/>
            <person name="Nagpure N.S."/>
            <person name="Sahoo L."/>
            <person name="Das S.P."/>
            <person name="Bit A."/>
            <person name="Patnaik S."/>
            <person name="Meher P.K."/>
            <person name="Jayasankar P."/>
            <person name="Koringa P.G."/>
            <person name="Patel N.V."/>
            <person name="Hinsu A.T."/>
            <person name="Kumar R."/>
            <person name="Pandey M."/>
            <person name="Agarwal S."/>
            <person name="Srivastava S."/>
            <person name="Singh M."/>
            <person name="Iquebal M.A."/>
            <person name="Jaiswal S."/>
            <person name="Angadi U.B."/>
            <person name="Kumar N."/>
            <person name="Raza M."/>
            <person name="Shah T.M."/>
            <person name="Rai A."/>
            <person name="Jena J.K."/>
        </authorList>
    </citation>
    <scope>NUCLEOTIDE SEQUENCE [LARGE SCALE GENOMIC DNA]</scope>
    <source>
        <strain evidence="3">DASCIFA01</strain>
        <tissue evidence="3">Testis</tissue>
    </source>
</reference>
<dbReference type="SUPFAM" id="SSF52799">
    <property type="entry name" value="(Phosphotyrosine protein) phosphatases II"/>
    <property type="match status" value="1"/>
</dbReference>
<gene>
    <name evidence="3" type="ORF">ROHU_011929</name>
</gene>
<dbReference type="CDD" id="cd17657">
    <property type="entry name" value="CDC14_N"/>
    <property type="match status" value="1"/>
</dbReference>
<dbReference type="InterPro" id="IPR029260">
    <property type="entry name" value="DSPn"/>
</dbReference>
<evidence type="ECO:0000259" key="2">
    <source>
        <dbReference type="Pfam" id="PF14671"/>
    </source>
</evidence>
<evidence type="ECO:0000256" key="1">
    <source>
        <dbReference type="SAM" id="MobiDB-lite"/>
    </source>
</evidence>